<evidence type="ECO:0000313" key="3">
    <source>
        <dbReference type="Proteomes" id="UP000638263"/>
    </source>
</evidence>
<dbReference type="Proteomes" id="UP000638263">
    <property type="component" value="Unassembled WGS sequence"/>
</dbReference>
<dbReference type="AlphaFoldDB" id="A0A917RVN6"/>
<feature type="compositionally biased region" description="Polar residues" evidence="1">
    <location>
        <begin position="43"/>
        <end position="53"/>
    </location>
</feature>
<protein>
    <submittedName>
        <fullName evidence="2">Uncharacterized protein</fullName>
    </submittedName>
</protein>
<reference evidence="2" key="2">
    <citation type="submission" date="2020-09" db="EMBL/GenBank/DDBJ databases">
        <authorList>
            <person name="Sun Q."/>
            <person name="Zhou Y."/>
        </authorList>
    </citation>
    <scope>NUCLEOTIDE SEQUENCE</scope>
    <source>
        <strain evidence="2">CGMCC 4.3508</strain>
    </source>
</reference>
<gene>
    <name evidence="2" type="ORF">GCM10011588_60490</name>
</gene>
<reference evidence="2" key="1">
    <citation type="journal article" date="2014" name="Int. J. Syst. Evol. Microbiol.">
        <title>Complete genome sequence of Corynebacterium casei LMG S-19264T (=DSM 44701T), isolated from a smear-ripened cheese.</title>
        <authorList>
            <consortium name="US DOE Joint Genome Institute (JGI-PGF)"/>
            <person name="Walter F."/>
            <person name="Albersmeier A."/>
            <person name="Kalinowski J."/>
            <person name="Ruckert C."/>
        </authorList>
    </citation>
    <scope>NUCLEOTIDE SEQUENCE</scope>
    <source>
        <strain evidence="2">CGMCC 4.3508</strain>
    </source>
</reference>
<sequence length="104" mass="11184">MRRNRSWILVTTLADLVTTAGVVERELFDPGDAVSDAPPGSLRFSTDPASSTVFGPHDDKPPAPELPSSNSYPGQLCNTSHILLYGQGPGRRLRTPTNLNKGKP</sequence>
<comment type="caution">
    <text evidence="2">The sequence shown here is derived from an EMBL/GenBank/DDBJ whole genome shotgun (WGS) entry which is preliminary data.</text>
</comment>
<evidence type="ECO:0000256" key="1">
    <source>
        <dbReference type="SAM" id="MobiDB-lite"/>
    </source>
</evidence>
<feature type="compositionally biased region" description="Polar residues" evidence="1">
    <location>
        <begin position="95"/>
        <end position="104"/>
    </location>
</feature>
<proteinExistence type="predicted"/>
<keyword evidence="3" id="KW-1185">Reference proteome</keyword>
<feature type="region of interest" description="Disordered" evidence="1">
    <location>
        <begin position="30"/>
        <end position="104"/>
    </location>
</feature>
<feature type="compositionally biased region" description="Polar residues" evidence="1">
    <location>
        <begin position="67"/>
        <end position="81"/>
    </location>
</feature>
<accession>A0A917RVN6</accession>
<evidence type="ECO:0000313" key="2">
    <source>
        <dbReference type="EMBL" id="GGL37698.1"/>
    </source>
</evidence>
<name>A0A917RVN6_9NOCA</name>
<organism evidence="2 3">
    <name type="scientific">Nocardia jinanensis</name>
    <dbReference type="NCBI Taxonomy" id="382504"/>
    <lineage>
        <taxon>Bacteria</taxon>
        <taxon>Bacillati</taxon>
        <taxon>Actinomycetota</taxon>
        <taxon>Actinomycetes</taxon>
        <taxon>Mycobacteriales</taxon>
        <taxon>Nocardiaceae</taxon>
        <taxon>Nocardia</taxon>
    </lineage>
</organism>
<dbReference type="EMBL" id="BMMH01000020">
    <property type="protein sequence ID" value="GGL37698.1"/>
    <property type="molecule type" value="Genomic_DNA"/>
</dbReference>